<dbReference type="InterPro" id="IPR013083">
    <property type="entry name" value="Znf_RING/FYVE/PHD"/>
</dbReference>
<dbReference type="InterPro" id="IPR016024">
    <property type="entry name" value="ARM-type_fold"/>
</dbReference>
<dbReference type="Gene3D" id="3.30.40.10">
    <property type="entry name" value="Zinc/RING finger domain, C3HC4 (zinc finger)"/>
    <property type="match status" value="1"/>
</dbReference>
<evidence type="ECO:0000313" key="7">
    <source>
        <dbReference type="EMBL" id="VVV32071.1"/>
    </source>
</evidence>
<comment type="function">
    <text evidence="5">Functions as an E3 ubiquitin ligase.</text>
</comment>
<dbReference type="Gene3D" id="1.25.10.10">
    <property type="entry name" value="Leucine-rich Repeat Variant"/>
    <property type="match status" value="2"/>
</dbReference>
<evidence type="ECO:0000256" key="5">
    <source>
        <dbReference type="RuleBase" id="RU369093"/>
    </source>
</evidence>
<sequence>MSLIDDFHMRIPHLYRCPISLDLFSDPVTLSTGQTYDRSSIEKWFADGNDTCPVTMQRLRDFTMVPNRTLRHLIDNWLLMEAQLDPQCQEVIGPHASIGSLKFNLQSVEAAPSLKLDTLRKIRALTKESDMRRSCFVQLDFLPLLLQLVFQVPEPRNELKCEDLELAEEGLCCILNLLKPPCTDKFAALNMMKSSACLNPLLNLLEQGGTKIKMSVCQLVEAITSFPQTQGLNLILGKTERLVRGLVRLLQCRKHISLSNAALRAVRGLCSLNSNHEDIIRAGAMDGLIASIQEDDKRITSCALTTIEVLSIHDSGKRALVDNEKAVPVLVKMLFRVSDSGGSEIAVGLLLDVCQNSPQAQETAIRAGAVTQILLLLQSQCSFRAKSKARMLLKLLRSMWTEDPCMYGAQYGVVES</sequence>
<dbReference type="EC" id="2.3.2.27" evidence="5"/>
<keyword evidence="4 5" id="KW-0833">Ubl conjugation pathway</keyword>
<dbReference type="AlphaFoldDB" id="A0A5K0UTY6"/>
<accession>A0A5K0UTY6</accession>
<evidence type="ECO:0000256" key="4">
    <source>
        <dbReference type="ARBA" id="ARBA00022786"/>
    </source>
</evidence>
<dbReference type="PANTHER" id="PTHR22849">
    <property type="entry name" value="WDSAM1 PROTEIN"/>
    <property type="match status" value="1"/>
</dbReference>
<dbReference type="EMBL" id="LR721774">
    <property type="protein sequence ID" value="VVV32071.1"/>
    <property type="molecule type" value="Genomic_DNA"/>
</dbReference>
<proteinExistence type="predicted"/>
<organism evidence="7">
    <name type="scientific">Nymphaea colorata</name>
    <name type="common">pocket water lily</name>
    <dbReference type="NCBI Taxonomy" id="210225"/>
    <lineage>
        <taxon>Eukaryota</taxon>
        <taxon>Viridiplantae</taxon>
        <taxon>Streptophyta</taxon>
        <taxon>Embryophyta</taxon>
        <taxon>Tracheophyta</taxon>
        <taxon>Spermatophyta</taxon>
        <taxon>Magnoliopsida</taxon>
        <taxon>Nymphaeales</taxon>
        <taxon>Nymphaeaceae</taxon>
        <taxon>Nymphaea</taxon>
    </lineage>
</organism>
<dbReference type="Pfam" id="PF25598">
    <property type="entry name" value="ARM_PUB"/>
    <property type="match status" value="1"/>
</dbReference>
<dbReference type="SUPFAM" id="SSF57850">
    <property type="entry name" value="RING/U-box"/>
    <property type="match status" value="1"/>
</dbReference>
<dbReference type="GO" id="GO:0016567">
    <property type="term" value="P:protein ubiquitination"/>
    <property type="evidence" value="ECO:0007669"/>
    <property type="project" value="UniProtKB-UniRule"/>
</dbReference>
<dbReference type="InterPro" id="IPR045185">
    <property type="entry name" value="PUB22/23/24-like"/>
</dbReference>
<dbReference type="InterPro" id="IPR011989">
    <property type="entry name" value="ARM-like"/>
</dbReference>
<dbReference type="Gramene" id="NC1G0091180.1">
    <property type="protein sequence ID" value="NC1G0091180.1:cds"/>
    <property type="gene ID" value="NC1G0091180"/>
</dbReference>
<evidence type="ECO:0000256" key="3">
    <source>
        <dbReference type="ARBA" id="ARBA00022679"/>
    </source>
</evidence>
<dbReference type="PROSITE" id="PS51698">
    <property type="entry name" value="U_BOX"/>
    <property type="match status" value="1"/>
</dbReference>
<dbReference type="OMA" id="GRACMVQ"/>
<dbReference type="PANTHER" id="PTHR22849:SF103">
    <property type="entry name" value="U-BOX DOMAIN-CONTAINING PROTEIN"/>
    <property type="match status" value="1"/>
</dbReference>
<dbReference type="SUPFAM" id="SSF48371">
    <property type="entry name" value="ARM repeat"/>
    <property type="match status" value="1"/>
</dbReference>
<keyword evidence="3 5" id="KW-0808">Transferase</keyword>
<evidence type="ECO:0000259" key="6">
    <source>
        <dbReference type="PROSITE" id="PS51698"/>
    </source>
</evidence>
<dbReference type="FunFam" id="3.30.40.10:FF:000442">
    <property type="entry name" value="RING-type E3 ubiquitin transferase"/>
    <property type="match status" value="1"/>
</dbReference>
<protein>
    <recommendedName>
        <fullName evidence="5 6">U-box domain-containing protein</fullName>
        <ecNumber evidence="5">2.3.2.27</ecNumber>
    </recommendedName>
    <alternativeName>
        <fullName evidence="5">RING-type E3 ubiquitin transferase PUB</fullName>
    </alternativeName>
</protein>
<reference evidence="7" key="1">
    <citation type="submission" date="2019-09" db="EMBL/GenBank/DDBJ databases">
        <authorList>
            <person name="Zhang L."/>
        </authorList>
    </citation>
    <scope>NUCLEOTIDE SEQUENCE</scope>
</reference>
<dbReference type="GO" id="GO:0061630">
    <property type="term" value="F:ubiquitin protein ligase activity"/>
    <property type="evidence" value="ECO:0007669"/>
    <property type="project" value="UniProtKB-UniRule"/>
</dbReference>
<dbReference type="CDD" id="cd16664">
    <property type="entry name" value="RING-Ubox_PUB"/>
    <property type="match status" value="1"/>
</dbReference>
<gene>
    <name evidence="7" type="ORF">NYM_LOCUS539</name>
</gene>
<dbReference type="UniPathway" id="UPA00143"/>
<dbReference type="OrthoDB" id="10064100at2759"/>
<dbReference type="Pfam" id="PF04564">
    <property type="entry name" value="U-box"/>
    <property type="match status" value="1"/>
</dbReference>
<dbReference type="SMART" id="SM00504">
    <property type="entry name" value="Ubox"/>
    <property type="match status" value="1"/>
</dbReference>
<dbReference type="InterPro" id="IPR003613">
    <property type="entry name" value="Ubox_domain"/>
</dbReference>
<feature type="domain" description="U-box" evidence="6">
    <location>
        <begin position="10"/>
        <end position="84"/>
    </location>
</feature>
<dbReference type="InterPro" id="IPR058678">
    <property type="entry name" value="ARM_PUB"/>
</dbReference>
<dbReference type="InterPro" id="IPR045210">
    <property type="entry name" value="RING-Ubox_PUB"/>
</dbReference>
<evidence type="ECO:0000256" key="2">
    <source>
        <dbReference type="ARBA" id="ARBA00004906"/>
    </source>
</evidence>
<comment type="catalytic activity">
    <reaction evidence="1 5">
        <text>S-ubiquitinyl-[E2 ubiquitin-conjugating enzyme]-L-cysteine + [acceptor protein]-L-lysine = [E2 ubiquitin-conjugating enzyme]-L-cysteine + N(6)-ubiquitinyl-[acceptor protein]-L-lysine.</text>
        <dbReference type="EC" id="2.3.2.27"/>
    </reaction>
</comment>
<name>A0A5K0UTY6_9MAGN</name>
<comment type="pathway">
    <text evidence="2 5">Protein modification; protein ubiquitination.</text>
</comment>
<evidence type="ECO:0000256" key="1">
    <source>
        <dbReference type="ARBA" id="ARBA00000900"/>
    </source>
</evidence>